<evidence type="ECO:0000313" key="3">
    <source>
        <dbReference type="EMBL" id="CAF9907107.1"/>
    </source>
</evidence>
<evidence type="ECO:0000313" key="4">
    <source>
        <dbReference type="Proteomes" id="UP000664521"/>
    </source>
</evidence>
<gene>
    <name evidence="3" type="ORF">HETSPECPRED_007041</name>
</gene>
<comment type="caution">
    <text evidence="3">The sequence shown here is derived from an EMBL/GenBank/DDBJ whole genome shotgun (WGS) entry which is preliminary data.</text>
</comment>
<dbReference type="OrthoDB" id="5396420at2759"/>
<reference evidence="3" key="1">
    <citation type="submission" date="2021-03" db="EMBL/GenBank/DDBJ databases">
        <authorList>
            <person name="Tagirdzhanova G."/>
        </authorList>
    </citation>
    <scope>NUCLEOTIDE SEQUENCE</scope>
</reference>
<dbReference type="Gene3D" id="3.40.50.1820">
    <property type="entry name" value="alpha/beta hydrolase"/>
    <property type="match status" value="1"/>
</dbReference>
<name>A0A8H3EJT4_9LECA</name>
<feature type="domain" description="Alpha/beta hydrolase fold-3" evidence="2">
    <location>
        <begin position="89"/>
        <end position="249"/>
    </location>
</feature>
<dbReference type="Pfam" id="PF07859">
    <property type="entry name" value="Abhydrolase_3"/>
    <property type="match status" value="1"/>
</dbReference>
<dbReference type="EMBL" id="CAJPDS010000005">
    <property type="protein sequence ID" value="CAF9907107.1"/>
    <property type="molecule type" value="Genomic_DNA"/>
</dbReference>
<dbReference type="GO" id="GO:0016787">
    <property type="term" value="F:hydrolase activity"/>
    <property type="evidence" value="ECO:0007669"/>
    <property type="project" value="InterPro"/>
</dbReference>
<dbReference type="Proteomes" id="UP000664521">
    <property type="component" value="Unassembled WGS sequence"/>
</dbReference>
<organism evidence="3 4">
    <name type="scientific">Heterodermia speciosa</name>
    <dbReference type="NCBI Taxonomy" id="116794"/>
    <lineage>
        <taxon>Eukaryota</taxon>
        <taxon>Fungi</taxon>
        <taxon>Dikarya</taxon>
        <taxon>Ascomycota</taxon>
        <taxon>Pezizomycotina</taxon>
        <taxon>Lecanoromycetes</taxon>
        <taxon>OSLEUM clade</taxon>
        <taxon>Lecanoromycetidae</taxon>
        <taxon>Caliciales</taxon>
        <taxon>Physciaceae</taxon>
        <taxon>Heterodermia</taxon>
    </lineage>
</organism>
<evidence type="ECO:0000256" key="1">
    <source>
        <dbReference type="SAM" id="MobiDB-lite"/>
    </source>
</evidence>
<evidence type="ECO:0000259" key="2">
    <source>
        <dbReference type="Pfam" id="PF07859"/>
    </source>
</evidence>
<proteinExistence type="predicted"/>
<dbReference type="InterPro" id="IPR013094">
    <property type="entry name" value="AB_hydrolase_3"/>
</dbReference>
<sequence length="386" mass="42328">MRCTPTCFRALFQHLDLKSRCSCIRLQRRSSSSSAISTQTDATRVNVKVGLESSVPLSIHHAPRPTSQTPVIIYLIGPRPVEPSTFPSLSALALASNATVVGIHYRLSTKQSYPTPVHDVLAGFDWVQKHLARVAVQIDRAEHSVETANVGVCGELVSGSLATMLALTECRPTNGGVKAAAVGNAIVDWTSLFPAGDNGIPPAVSYREATPERSPNQCGPSLSHDSLLRLRSRLFTRPEKYFDPFASPLLFFRTPGCDLTSPVDDIHARQAFDGPSADDSTTAHDASSAEIQKRRSPRKYPPRGSELRLPYMRFDVGIESSVREQGEDMVEVLSKSAKHWEDDLSGGLDREAVSKRIQLVERNGLGLWGDDELRELGTWFGDVLRK</sequence>
<keyword evidence="4" id="KW-1185">Reference proteome</keyword>
<dbReference type="AlphaFoldDB" id="A0A8H3EJT4"/>
<dbReference type="InterPro" id="IPR029058">
    <property type="entry name" value="AB_hydrolase_fold"/>
</dbReference>
<feature type="region of interest" description="Disordered" evidence="1">
    <location>
        <begin position="271"/>
        <end position="305"/>
    </location>
</feature>
<protein>
    <recommendedName>
        <fullName evidence="2">Alpha/beta hydrolase fold-3 domain-containing protein</fullName>
    </recommendedName>
</protein>
<accession>A0A8H3EJT4</accession>
<dbReference type="SUPFAM" id="SSF53474">
    <property type="entry name" value="alpha/beta-Hydrolases"/>
    <property type="match status" value="1"/>
</dbReference>